<accession>A0A9D1HTA8</accession>
<dbReference type="InterPro" id="IPR048422">
    <property type="entry name" value="NOA1/YqeH-like_C"/>
</dbReference>
<protein>
    <submittedName>
        <fullName evidence="3">50S ribosome-binding GTPase</fullName>
    </submittedName>
</protein>
<sequence>MTKYCEGCGAVLQTTDRNIEGYVSDMEHTLCERCFRIRNYNDYKSIAKDNTEFMTLLEKINETNDLVVLVVDLMHIHPDIQKIARALHNPLLLVLTKRDLLPRTTYDSKLLQYVDRFQIPFVDKVMISSRKNDHMDELYEKIQKYQTSPNVYVVGLTNAGKSTMLNQMIYNYSDVKREITTSMLPSTTMNFITIPISEELTFIDTPGILDQGNMLEYIDYPTMKKVVPRSEIRPRTYQIKDAQTHVIDSLLRVDYKTQNSVTYYISNVLKIERYYKDTDRLQELERHEITVCEREDVVISGFGFIKIMKPCKLTLFTLKGVSVYTRDSLI</sequence>
<dbReference type="Pfam" id="PF01926">
    <property type="entry name" value="MMR_HSR1"/>
    <property type="match status" value="1"/>
</dbReference>
<dbReference type="InterPro" id="IPR006073">
    <property type="entry name" value="GTP-bd"/>
</dbReference>
<evidence type="ECO:0000313" key="3">
    <source>
        <dbReference type="EMBL" id="HIU22183.1"/>
    </source>
</evidence>
<dbReference type="Gene3D" id="3.40.50.300">
    <property type="entry name" value="P-loop containing nucleotide triphosphate hydrolases"/>
    <property type="match status" value="1"/>
</dbReference>
<proteinExistence type="predicted"/>
<feature type="domain" description="G" evidence="1">
    <location>
        <begin position="151"/>
        <end position="218"/>
    </location>
</feature>
<dbReference type="InterPro" id="IPR050896">
    <property type="entry name" value="Mito_lipid_metab_GTPase"/>
</dbReference>
<name>A0A9D1HTA8_9BACT</name>
<dbReference type="Pfam" id="PF21516">
    <property type="entry name" value="YqeH-like_C"/>
    <property type="match status" value="1"/>
</dbReference>
<dbReference type="Proteomes" id="UP000824087">
    <property type="component" value="Unassembled WGS sequence"/>
</dbReference>
<evidence type="ECO:0000313" key="4">
    <source>
        <dbReference type="Proteomes" id="UP000824087"/>
    </source>
</evidence>
<organism evidence="3 4">
    <name type="scientific">Candidatus Fimihabitans intestinipullorum</name>
    <dbReference type="NCBI Taxonomy" id="2840820"/>
    <lineage>
        <taxon>Bacteria</taxon>
        <taxon>Bacillati</taxon>
        <taxon>Mycoplasmatota</taxon>
        <taxon>Mycoplasmatota incertae sedis</taxon>
        <taxon>Candidatus Fimihabitans</taxon>
    </lineage>
</organism>
<dbReference type="AlphaFoldDB" id="A0A9D1HTA8"/>
<reference evidence="3" key="2">
    <citation type="journal article" date="2021" name="PeerJ">
        <title>Extensive microbial diversity within the chicken gut microbiome revealed by metagenomics and culture.</title>
        <authorList>
            <person name="Gilroy R."/>
            <person name="Ravi A."/>
            <person name="Getino M."/>
            <person name="Pursley I."/>
            <person name="Horton D.L."/>
            <person name="Alikhan N.F."/>
            <person name="Baker D."/>
            <person name="Gharbi K."/>
            <person name="Hall N."/>
            <person name="Watson M."/>
            <person name="Adriaenssens E.M."/>
            <person name="Foster-Nyarko E."/>
            <person name="Jarju S."/>
            <person name="Secka A."/>
            <person name="Antonio M."/>
            <person name="Oren A."/>
            <person name="Chaudhuri R.R."/>
            <person name="La Ragione R."/>
            <person name="Hildebrand F."/>
            <person name="Pallen M.J."/>
        </authorList>
    </citation>
    <scope>NUCLEOTIDE SEQUENCE</scope>
    <source>
        <strain evidence="3">CHK197-8231</strain>
    </source>
</reference>
<dbReference type="GO" id="GO:0005525">
    <property type="term" value="F:GTP binding"/>
    <property type="evidence" value="ECO:0007669"/>
    <property type="project" value="InterPro"/>
</dbReference>
<reference evidence="3" key="1">
    <citation type="submission" date="2020-10" db="EMBL/GenBank/DDBJ databases">
        <authorList>
            <person name="Gilroy R."/>
        </authorList>
    </citation>
    <scope>NUCLEOTIDE SEQUENCE</scope>
    <source>
        <strain evidence="3">CHK197-8231</strain>
    </source>
</reference>
<dbReference type="SUPFAM" id="SSF52540">
    <property type="entry name" value="P-loop containing nucleoside triphosphate hydrolases"/>
    <property type="match status" value="1"/>
</dbReference>
<dbReference type="CDD" id="cd01855">
    <property type="entry name" value="YqeH"/>
    <property type="match status" value="1"/>
</dbReference>
<feature type="domain" description="NOA1/YqeH-like C-terminal" evidence="2">
    <location>
        <begin position="276"/>
        <end position="329"/>
    </location>
</feature>
<gene>
    <name evidence="3" type="ORF">IAD49_01240</name>
</gene>
<dbReference type="EMBL" id="DVML01000007">
    <property type="protein sequence ID" value="HIU22183.1"/>
    <property type="molecule type" value="Genomic_DNA"/>
</dbReference>
<evidence type="ECO:0000259" key="1">
    <source>
        <dbReference type="Pfam" id="PF01926"/>
    </source>
</evidence>
<dbReference type="InterPro" id="IPR027417">
    <property type="entry name" value="P-loop_NTPase"/>
</dbReference>
<comment type="caution">
    <text evidence="3">The sequence shown here is derived from an EMBL/GenBank/DDBJ whole genome shotgun (WGS) entry which is preliminary data.</text>
</comment>
<dbReference type="PANTHER" id="PTHR46434:SF1">
    <property type="entry name" value="GENETIC INTERACTOR OF PROHIBITINS 3, MITOCHONDRIAL"/>
    <property type="match status" value="1"/>
</dbReference>
<evidence type="ECO:0000259" key="2">
    <source>
        <dbReference type="Pfam" id="PF21516"/>
    </source>
</evidence>
<dbReference type="PANTHER" id="PTHR46434">
    <property type="entry name" value="GENETIC INTERACTOR OF PROHIBITINS 3, MITOCHONDRIAL"/>
    <property type="match status" value="1"/>
</dbReference>